<evidence type="ECO:0000313" key="3">
    <source>
        <dbReference type="Proteomes" id="UP000294689"/>
    </source>
</evidence>
<dbReference type="InterPro" id="IPR041662">
    <property type="entry name" value="SusD-like_2"/>
</dbReference>
<keyword evidence="3" id="KW-1185">Reference proteome</keyword>
<dbReference type="AlphaFoldDB" id="A0A4R7PKB8"/>
<dbReference type="PROSITE" id="PS51257">
    <property type="entry name" value="PROKAR_LIPOPROTEIN"/>
    <property type="match status" value="1"/>
</dbReference>
<dbReference type="Gene3D" id="1.25.40.390">
    <property type="match status" value="1"/>
</dbReference>
<comment type="caution">
    <text evidence="2">The sequence shown here is derived from an EMBL/GenBank/DDBJ whole genome shotgun (WGS) entry which is preliminary data.</text>
</comment>
<dbReference type="EMBL" id="SOBW01000010">
    <property type="protein sequence ID" value="TDU34251.1"/>
    <property type="molecule type" value="Genomic_DNA"/>
</dbReference>
<feature type="chain" id="PRO_5020485290" evidence="1">
    <location>
        <begin position="25"/>
        <end position="480"/>
    </location>
</feature>
<dbReference type="SUPFAM" id="SSF48452">
    <property type="entry name" value="TPR-like"/>
    <property type="match status" value="1"/>
</dbReference>
<dbReference type="Proteomes" id="UP000294689">
    <property type="component" value="Unassembled WGS sequence"/>
</dbReference>
<evidence type="ECO:0000256" key="1">
    <source>
        <dbReference type="SAM" id="SignalP"/>
    </source>
</evidence>
<sequence>MKNKIVINLSMFVAFIMVIGCENADFGKLNVNPNEPNQPVLASLFANTIGPISDIVGATTPNHYVQYIANGQYPEESQYQTLNWSTAGLFATLTDLQKIIDLNTDEATKDNAAAGNASNANQIAAATILRVYYYEIMTYRWGRVPYTEALKGIENQYPKYDSQEEIYTGLFNELDMALNMIEAGAGPNGDYLFDSDMSRWESFGQTLKMMMALRLSKANPTLGADKFNEALGNVIASNAENFSYPYLSEENNDNPWEDRFLAPDFRRDYLVSDVFVDALIGSGTNVTPEDPRLYKMAAPAVTSNTFVGAHYGESNDATDDYSFITGDIIYNQTAPLYIFTYSEVLFARAEAAALNWTTEDASALYEEAVKASMEQWGVDSLAATAYVAANPYTGLDSIGYEKWVSLFLQGYESWAEWRRQRAMGYEKELVPPTEMLSNATGIPDRQAYSSTAAALNKEQYDAAIAAQGPDALNTVIWLYK</sequence>
<proteinExistence type="predicted"/>
<dbReference type="Pfam" id="PF12771">
    <property type="entry name" value="SusD-like_2"/>
    <property type="match status" value="1"/>
</dbReference>
<keyword evidence="1" id="KW-0732">Signal</keyword>
<accession>A0A4R7PKB8</accession>
<dbReference type="RefSeq" id="WP_166643310.1">
    <property type="nucleotide sequence ID" value="NZ_SOBW01000010.1"/>
</dbReference>
<gene>
    <name evidence="2" type="ORF">BXY82_2914</name>
</gene>
<dbReference type="InterPro" id="IPR011990">
    <property type="entry name" value="TPR-like_helical_dom_sf"/>
</dbReference>
<evidence type="ECO:0000313" key="2">
    <source>
        <dbReference type="EMBL" id="TDU34251.1"/>
    </source>
</evidence>
<protein>
    <submittedName>
        <fullName evidence="2">SusD-like starch-binding protein associating with outer membrane</fullName>
    </submittedName>
</protein>
<name>A0A4R7PKB8_9FLAO</name>
<feature type="signal peptide" evidence="1">
    <location>
        <begin position="1"/>
        <end position="24"/>
    </location>
</feature>
<reference evidence="2 3" key="1">
    <citation type="submission" date="2019-03" db="EMBL/GenBank/DDBJ databases">
        <title>Genomic Encyclopedia of Archaeal and Bacterial Type Strains, Phase II (KMG-II): from individual species to whole genera.</title>
        <authorList>
            <person name="Goeker M."/>
        </authorList>
    </citation>
    <scope>NUCLEOTIDE SEQUENCE [LARGE SCALE GENOMIC DNA]</scope>
    <source>
        <strain evidence="2 3">DSM 28135</strain>
    </source>
</reference>
<organism evidence="2 3">
    <name type="scientific">Gelidibacter sediminis</name>
    <dbReference type="NCBI Taxonomy" id="1608710"/>
    <lineage>
        <taxon>Bacteria</taxon>
        <taxon>Pseudomonadati</taxon>
        <taxon>Bacteroidota</taxon>
        <taxon>Flavobacteriia</taxon>
        <taxon>Flavobacteriales</taxon>
        <taxon>Flavobacteriaceae</taxon>
        <taxon>Gelidibacter</taxon>
    </lineage>
</organism>